<name>A0ABW2WN33_9ACTN</name>
<dbReference type="InterPro" id="IPR049052">
    <property type="entry name" value="nSTAND1"/>
</dbReference>
<dbReference type="InterPro" id="IPR027417">
    <property type="entry name" value="P-loop_NTPase"/>
</dbReference>
<dbReference type="InterPro" id="IPR001680">
    <property type="entry name" value="WD40_rpt"/>
</dbReference>
<dbReference type="InterPro" id="IPR029030">
    <property type="entry name" value="Caspase-like_dom_sf"/>
</dbReference>
<dbReference type="EMBL" id="JBHTGL010000005">
    <property type="protein sequence ID" value="MFD0621981.1"/>
    <property type="molecule type" value="Genomic_DNA"/>
</dbReference>
<sequence length="923" mass="99467">MTGSPLRRIAPRSGRRTGDLSGVNCHAIVVGTGCYGGSGQEVLSDLPSAVRSARAVAAALEEKCGLDGRVTAIIDPRGPTEVLAAVQAAIDASEGGVVLFYFVGHGLVGPGQQLYLATSKTSSVVDTVHAVPFDQVSKRLADAVASTVVVLDCCFSGLAQVAPRESYREVLASARPEGSFLLASATHYAASFAPPSAEHTLFSGEFLRLLTEGDPGGPSWFTLLDVYRILDHRFQGSAARPHSDGVGRASDLVLARNPGRRVHDTTVVPETEQGGGPCPYPGMRPFLPEQHHLFFGREELTRSLVRLVTADPHPGPVVLVGASGAGKSSLLRAGLVAGLENERVLLILGPGARPFRSLVESWATATGRPFGEVERDLVTGWFSPLGPDVLVIDQLEEIFTECQDLEERELFVRALAAAGPDGPRIVLGLRADFYDQVLNDTRLEAIVRSGQFTVSAMSDAELRAAVERPAEQAGLRLEDGLSDHILRELRQERADEGDAVALPFLAHALRQTWAGRRGTTLTFTAFQAAGGIRASVARTADEVHDGLGATDRRRLRELLLRMVLVVDDRGRAVRRRVPVTELDKAVDLLGLLTAARLVVVDQDEAQLCHDSLLHAWPRLQDWITENRAGLLVRRRLGDAADGWHEAGRPESGLYGGDQLASVRAQLDQNVGALPMRRVEHDFIDASHRAEHRRTKWRRIVFSIVTVLALIATTFAVQARSAQQEAEGRAAVSIANEIAAQADVMRTRDPQTALRLSLAAYRTAETPATRSSLYAAYLTEAPIGLPGGHRAAVLNLAFSHDGDVLATSQVGGSIQLWDLSRRNVPVKAGALKLRGSAAIAFHPRSRLLAAQTATDLTLWDVSEPERPERLSVREIPKGMTYTVAFAPDGRTLAAGVTRGGFGCGMCRIRRFRHAGRTGRSLPKP</sequence>
<evidence type="ECO:0000313" key="5">
    <source>
        <dbReference type="Proteomes" id="UP001596915"/>
    </source>
</evidence>
<dbReference type="Pfam" id="PF00400">
    <property type="entry name" value="WD40"/>
    <property type="match status" value="1"/>
</dbReference>
<dbReference type="SUPFAM" id="SSF52129">
    <property type="entry name" value="Caspase-like"/>
    <property type="match status" value="1"/>
</dbReference>
<evidence type="ECO:0000259" key="2">
    <source>
        <dbReference type="Pfam" id="PF00656"/>
    </source>
</evidence>
<gene>
    <name evidence="4" type="ORF">ACFQ2K_03380</name>
</gene>
<organism evidence="4 5">
    <name type="scientific">Streptomyces sanglieri</name>
    <dbReference type="NCBI Taxonomy" id="193460"/>
    <lineage>
        <taxon>Bacteria</taxon>
        <taxon>Bacillati</taxon>
        <taxon>Actinomycetota</taxon>
        <taxon>Actinomycetes</taxon>
        <taxon>Kitasatosporales</taxon>
        <taxon>Streptomycetaceae</taxon>
        <taxon>Streptomyces</taxon>
    </lineage>
</organism>
<evidence type="ECO:0000256" key="1">
    <source>
        <dbReference type="PROSITE-ProRule" id="PRU00221"/>
    </source>
</evidence>
<dbReference type="InterPro" id="IPR011600">
    <property type="entry name" value="Pept_C14_caspase"/>
</dbReference>
<accession>A0ABW2WN33</accession>
<feature type="domain" description="Peptidase C14 caspase" evidence="2">
    <location>
        <begin position="26"/>
        <end position="215"/>
    </location>
</feature>
<dbReference type="PROSITE" id="PS51257">
    <property type="entry name" value="PROKAR_LIPOPROTEIN"/>
    <property type="match status" value="1"/>
</dbReference>
<dbReference type="Pfam" id="PF20703">
    <property type="entry name" value="nSTAND1"/>
    <property type="match status" value="1"/>
</dbReference>
<dbReference type="PROSITE" id="PS50082">
    <property type="entry name" value="WD_REPEATS_2"/>
    <property type="match status" value="1"/>
</dbReference>
<dbReference type="Proteomes" id="UP001596915">
    <property type="component" value="Unassembled WGS sequence"/>
</dbReference>
<dbReference type="Pfam" id="PF00656">
    <property type="entry name" value="Peptidase_C14"/>
    <property type="match status" value="1"/>
</dbReference>
<dbReference type="SUPFAM" id="SSF52540">
    <property type="entry name" value="P-loop containing nucleoside triphosphate hydrolases"/>
    <property type="match status" value="1"/>
</dbReference>
<dbReference type="PROSITE" id="PS50294">
    <property type="entry name" value="WD_REPEATS_REGION"/>
    <property type="match status" value="1"/>
</dbReference>
<dbReference type="Gene3D" id="2.130.10.10">
    <property type="entry name" value="YVTN repeat-like/Quinoprotein amine dehydrogenase"/>
    <property type="match status" value="1"/>
</dbReference>
<reference evidence="5" key="1">
    <citation type="journal article" date="2019" name="Int. J. Syst. Evol. Microbiol.">
        <title>The Global Catalogue of Microorganisms (GCM) 10K type strain sequencing project: providing services to taxonomists for standard genome sequencing and annotation.</title>
        <authorList>
            <consortium name="The Broad Institute Genomics Platform"/>
            <consortium name="The Broad Institute Genome Sequencing Center for Infectious Disease"/>
            <person name="Wu L."/>
            <person name="Ma J."/>
        </authorList>
    </citation>
    <scope>NUCLEOTIDE SEQUENCE [LARGE SCALE GENOMIC DNA]</scope>
    <source>
        <strain evidence="5">JCM 12607</strain>
    </source>
</reference>
<feature type="domain" description="Novel STAND NTPase 1" evidence="3">
    <location>
        <begin position="279"/>
        <end position="650"/>
    </location>
</feature>
<keyword evidence="1" id="KW-0853">WD repeat</keyword>
<comment type="caution">
    <text evidence="4">The sequence shown here is derived from an EMBL/GenBank/DDBJ whole genome shotgun (WGS) entry which is preliminary data.</text>
</comment>
<feature type="repeat" description="WD" evidence="1">
    <location>
        <begin position="785"/>
        <end position="826"/>
    </location>
</feature>
<dbReference type="NCBIfam" id="NF047832">
    <property type="entry name" value="caspase_w_EACC1"/>
    <property type="match status" value="1"/>
</dbReference>
<keyword evidence="5" id="KW-1185">Reference proteome</keyword>
<proteinExistence type="predicted"/>
<dbReference type="SUPFAM" id="SSF63829">
    <property type="entry name" value="Calcium-dependent phosphotriesterase"/>
    <property type="match status" value="1"/>
</dbReference>
<protein>
    <submittedName>
        <fullName evidence="4">Caspase family protein</fullName>
    </submittedName>
</protein>
<evidence type="ECO:0000259" key="3">
    <source>
        <dbReference type="Pfam" id="PF20703"/>
    </source>
</evidence>
<dbReference type="InterPro" id="IPR015943">
    <property type="entry name" value="WD40/YVTN_repeat-like_dom_sf"/>
</dbReference>
<evidence type="ECO:0000313" key="4">
    <source>
        <dbReference type="EMBL" id="MFD0621981.1"/>
    </source>
</evidence>
<dbReference type="SMART" id="SM00320">
    <property type="entry name" value="WD40"/>
    <property type="match status" value="1"/>
</dbReference>
<dbReference type="Gene3D" id="3.40.50.1460">
    <property type="match status" value="1"/>
</dbReference>